<evidence type="ECO:0000313" key="4">
    <source>
        <dbReference type="Proteomes" id="UP000704762"/>
    </source>
</evidence>
<accession>A0ABS2RPH0</accession>
<dbReference type="InterPro" id="IPR036291">
    <property type="entry name" value="NAD(P)-bd_dom_sf"/>
</dbReference>
<dbReference type="RefSeq" id="WP_204918843.1">
    <property type="nucleotide sequence ID" value="NZ_BAAAQP010000003.1"/>
</dbReference>
<dbReference type="Gene3D" id="3.40.50.720">
    <property type="entry name" value="NAD(P)-binding Rossmann-like Domain"/>
    <property type="match status" value="1"/>
</dbReference>
<gene>
    <name evidence="3" type="ORF">JOE57_002755</name>
</gene>
<dbReference type="EMBL" id="JAFBCF010000001">
    <property type="protein sequence ID" value="MBM7799834.1"/>
    <property type="molecule type" value="Genomic_DNA"/>
</dbReference>
<evidence type="ECO:0000259" key="2">
    <source>
        <dbReference type="SMART" id="SM00829"/>
    </source>
</evidence>
<dbReference type="PANTHER" id="PTHR44054:SF1">
    <property type="entry name" value="SYNAPTIC VESICLE MEMBRANE PROTEIN VAT-1 HOMOLOG"/>
    <property type="match status" value="1"/>
</dbReference>
<dbReference type="Pfam" id="PF08240">
    <property type="entry name" value="ADH_N"/>
    <property type="match status" value="1"/>
</dbReference>
<feature type="domain" description="Enoyl reductase (ER)" evidence="2">
    <location>
        <begin position="10"/>
        <end position="341"/>
    </location>
</feature>
<proteinExistence type="predicted"/>
<protein>
    <submittedName>
        <fullName evidence="3">NADPH:quinone reductase-like Zn-dependent oxidoreductase</fullName>
    </submittedName>
</protein>
<name>A0ABS2RPH0_9ACTN</name>
<reference evidence="3 4" key="1">
    <citation type="submission" date="2021-01" db="EMBL/GenBank/DDBJ databases">
        <title>Sequencing the genomes of 1000 actinobacteria strains.</title>
        <authorList>
            <person name="Klenk H.-P."/>
        </authorList>
    </citation>
    <scope>NUCLEOTIDE SEQUENCE [LARGE SCALE GENOMIC DNA]</scope>
    <source>
        <strain evidence="3 4">DSM 18662</strain>
    </source>
</reference>
<dbReference type="SUPFAM" id="SSF50129">
    <property type="entry name" value="GroES-like"/>
    <property type="match status" value="1"/>
</dbReference>
<dbReference type="SMART" id="SM00829">
    <property type="entry name" value="PKS_ER"/>
    <property type="match status" value="1"/>
</dbReference>
<keyword evidence="1" id="KW-0560">Oxidoreductase</keyword>
<dbReference type="InterPro" id="IPR011032">
    <property type="entry name" value="GroES-like_sf"/>
</dbReference>
<dbReference type="PANTHER" id="PTHR44054">
    <property type="entry name" value="SYNAPTIC VESICLE MEMBRANE PROTEIN VAT-1 HOMOLOG-LIKE"/>
    <property type="match status" value="1"/>
</dbReference>
<dbReference type="InterPro" id="IPR020843">
    <property type="entry name" value="ER"/>
</dbReference>
<dbReference type="SUPFAM" id="SSF51735">
    <property type="entry name" value="NAD(P)-binding Rossmann-fold domains"/>
    <property type="match status" value="1"/>
</dbReference>
<dbReference type="Gene3D" id="3.90.180.10">
    <property type="entry name" value="Medium-chain alcohol dehydrogenases, catalytic domain"/>
    <property type="match status" value="1"/>
</dbReference>
<sequence length="344" mass="36779">MKAVVLTRTGGPEVLEVREWPTPAVGAGEVRIAVRAAGLNFADTMARVGLYPATPDKPCVLGYEVAGVVEALGADVTGFSVGQRVMAGTRFGGQAELATARARDVFPMPDALSFEQGAAFCVNYGTAYAALIIMGGLREDTRVLIHAAAGGVGIAATQIARNVGAEIFGTASAAKHAALRANGVHHPIDYHTQDFQAEVRRLTSGEGVDVVMDAMGPTSFRKDYRILRPGGRLIMFGLSEALNEDGRSLRAAIRGMLRIPTSTMPWWNAGRLLNQNRGVFGLNLLSWWRREGGMDRITSPLLADLASGRLSPVIAKSFPFARAADAHRYLAERRNIGKVVLTPV</sequence>
<dbReference type="InterPro" id="IPR052100">
    <property type="entry name" value="SV-ATPase_mito-regulator"/>
</dbReference>
<dbReference type="Pfam" id="PF13602">
    <property type="entry name" value="ADH_zinc_N_2"/>
    <property type="match status" value="1"/>
</dbReference>
<comment type="caution">
    <text evidence="3">The sequence shown here is derived from an EMBL/GenBank/DDBJ whole genome shotgun (WGS) entry which is preliminary data.</text>
</comment>
<keyword evidence="4" id="KW-1185">Reference proteome</keyword>
<organism evidence="3 4">
    <name type="scientific">Microlunatus panaciterrae</name>
    <dbReference type="NCBI Taxonomy" id="400768"/>
    <lineage>
        <taxon>Bacteria</taxon>
        <taxon>Bacillati</taxon>
        <taxon>Actinomycetota</taxon>
        <taxon>Actinomycetes</taxon>
        <taxon>Propionibacteriales</taxon>
        <taxon>Propionibacteriaceae</taxon>
        <taxon>Microlunatus</taxon>
    </lineage>
</organism>
<dbReference type="InterPro" id="IPR013154">
    <property type="entry name" value="ADH-like_N"/>
</dbReference>
<dbReference type="CDD" id="cd08275">
    <property type="entry name" value="MDR3"/>
    <property type="match status" value="1"/>
</dbReference>
<evidence type="ECO:0000256" key="1">
    <source>
        <dbReference type="ARBA" id="ARBA00023002"/>
    </source>
</evidence>
<dbReference type="Proteomes" id="UP000704762">
    <property type="component" value="Unassembled WGS sequence"/>
</dbReference>
<evidence type="ECO:0000313" key="3">
    <source>
        <dbReference type="EMBL" id="MBM7799834.1"/>
    </source>
</evidence>